<dbReference type="PANTHER" id="PTHR46401">
    <property type="entry name" value="GLYCOSYLTRANSFERASE WBBK-RELATED"/>
    <property type="match status" value="1"/>
</dbReference>
<name>A0A0F9E317_9ZZZZ</name>
<sequence>WEQNRAFYFPPDEPSELLEHLHRVSDGFAIRMFKWIMQNNIEVLLVENASALPAHLTMGMAIKKMVEHTCIPIICHDHDFHWERGDRYKTPFPEVDKIIAETFPLQNQHAKHAVINSYCKRELKKRYGINAIMIPNVMNFDKPYGVRDNYNKTLLPSIGFENTSIPLFQITRIVKRKGIETALELLHLLNDKKVKLVITGSAKDDNRKGYYKELIEIIDNRKLTDRVVFAERRILNTRGKTVKGEKIFSLSDAYANATACTYFSQYEGFGNAFIETILSKTPILVNNYKPVYWEDIGSKGFKTVMIEDNVLTDKAISEIDKIIHDKKLQKEIVEHNFNLGKLLFSYDVLREKLEYIFN</sequence>
<dbReference type="CDD" id="cd03801">
    <property type="entry name" value="GT4_PimA-like"/>
    <property type="match status" value="1"/>
</dbReference>
<dbReference type="InterPro" id="IPR001296">
    <property type="entry name" value="Glyco_trans_1"/>
</dbReference>
<proteinExistence type="predicted"/>
<protein>
    <recommendedName>
        <fullName evidence="2">Glycosyl transferase family 1 domain-containing protein</fullName>
    </recommendedName>
</protein>
<gene>
    <name evidence="3" type="ORF">LCGC14_2204480</name>
</gene>
<dbReference type="Pfam" id="PF00534">
    <property type="entry name" value="Glycos_transf_1"/>
    <property type="match status" value="1"/>
</dbReference>
<reference evidence="3" key="1">
    <citation type="journal article" date="2015" name="Nature">
        <title>Complex archaea that bridge the gap between prokaryotes and eukaryotes.</title>
        <authorList>
            <person name="Spang A."/>
            <person name="Saw J.H."/>
            <person name="Jorgensen S.L."/>
            <person name="Zaremba-Niedzwiedzka K."/>
            <person name="Martijn J."/>
            <person name="Lind A.E."/>
            <person name="van Eijk R."/>
            <person name="Schleper C."/>
            <person name="Guy L."/>
            <person name="Ettema T.J."/>
        </authorList>
    </citation>
    <scope>NUCLEOTIDE SEQUENCE</scope>
</reference>
<evidence type="ECO:0000256" key="1">
    <source>
        <dbReference type="ARBA" id="ARBA00022679"/>
    </source>
</evidence>
<evidence type="ECO:0000259" key="2">
    <source>
        <dbReference type="Pfam" id="PF00534"/>
    </source>
</evidence>
<dbReference type="GO" id="GO:0009103">
    <property type="term" value="P:lipopolysaccharide biosynthetic process"/>
    <property type="evidence" value="ECO:0007669"/>
    <property type="project" value="TreeGrafter"/>
</dbReference>
<comment type="caution">
    <text evidence="3">The sequence shown here is derived from an EMBL/GenBank/DDBJ whole genome shotgun (WGS) entry which is preliminary data.</text>
</comment>
<dbReference type="EMBL" id="LAZR01029123">
    <property type="protein sequence ID" value="KKL60521.1"/>
    <property type="molecule type" value="Genomic_DNA"/>
</dbReference>
<keyword evidence="1" id="KW-0808">Transferase</keyword>
<feature type="non-terminal residue" evidence="3">
    <location>
        <position position="1"/>
    </location>
</feature>
<feature type="domain" description="Glycosyl transferase family 1" evidence="2">
    <location>
        <begin position="161"/>
        <end position="334"/>
    </location>
</feature>
<dbReference type="PANTHER" id="PTHR46401:SF2">
    <property type="entry name" value="GLYCOSYLTRANSFERASE WBBK-RELATED"/>
    <property type="match status" value="1"/>
</dbReference>
<organism evidence="3">
    <name type="scientific">marine sediment metagenome</name>
    <dbReference type="NCBI Taxonomy" id="412755"/>
    <lineage>
        <taxon>unclassified sequences</taxon>
        <taxon>metagenomes</taxon>
        <taxon>ecological metagenomes</taxon>
    </lineage>
</organism>
<dbReference type="GO" id="GO:0016757">
    <property type="term" value="F:glycosyltransferase activity"/>
    <property type="evidence" value="ECO:0007669"/>
    <property type="project" value="InterPro"/>
</dbReference>
<dbReference type="SUPFAM" id="SSF53756">
    <property type="entry name" value="UDP-Glycosyltransferase/glycogen phosphorylase"/>
    <property type="match status" value="1"/>
</dbReference>
<accession>A0A0F9E317</accession>
<evidence type="ECO:0000313" key="3">
    <source>
        <dbReference type="EMBL" id="KKL60521.1"/>
    </source>
</evidence>
<dbReference type="Gene3D" id="3.40.50.2000">
    <property type="entry name" value="Glycogen Phosphorylase B"/>
    <property type="match status" value="2"/>
</dbReference>
<dbReference type="AlphaFoldDB" id="A0A0F9E317"/>